<comment type="similarity">
    <text evidence="4">Belongs to the SMC family. RAD50 subfamily.</text>
</comment>
<comment type="subcellular location">
    <subcellularLocation>
        <location evidence="3">Chromosome</location>
    </subcellularLocation>
    <subcellularLocation>
        <location evidence="2">Nucleus</location>
    </subcellularLocation>
</comment>
<accession>A0A086PK99</accession>
<comment type="caution">
    <text evidence="11">The sequence shown here is derived from an EMBL/GenBank/DDBJ whole genome shotgun (WGS) entry which is preliminary data.</text>
</comment>
<dbReference type="InterPro" id="IPR038729">
    <property type="entry name" value="Rad50/SbcC_AAA"/>
</dbReference>
<dbReference type="GO" id="GO:0051880">
    <property type="term" value="F:G-quadruplex DNA binding"/>
    <property type="evidence" value="ECO:0007669"/>
    <property type="project" value="TreeGrafter"/>
</dbReference>
<dbReference type="GO" id="GO:0003691">
    <property type="term" value="F:double-stranded telomeric DNA binding"/>
    <property type="evidence" value="ECO:0007669"/>
    <property type="project" value="TreeGrafter"/>
</dbReference>
<evidence type="ECO:0000259" key="10">
    <source>
        <dbReference type="Pfam" id="PF13476"/>
    </source>
</evidence>
<evidence type="ECO:0000256" key="1">
    <source>
        <dbReference type="ARBA" id="ARBA00001947"/>
    </source>
</evidence>
<dbReference type="Proteomes" id="UP000028840">
    <property type="component" value="Unassembled WGS sequence"/>
</dbReference>
<dbReference type="VEuPathDB" id="ToxoDB:TGVAND_257180A"/>
<gene>
    <name evidence="11" type="ORF">TGVAND_257180A</name>
</gene>
<reference evidence="11 12" key="1">
    <citation type="submission" date="2014-08" db="EMBL/GenBank/DDBJ databases">
        <authorList>
            <person name="Sibley D."/>
            <person name="Venepally P."/>
            <person name="Karamycheva S."/>
            <person name="Hadjithomas M."/>
            <person name="Khan A."/>
            <person name="Brunk B."/>
            <person name="Roos D."/>
            <person name="Caler E."/>
            <person name="Lorenzi H."/>
        </authorList>
    </citation>
    <scope>NUCLEOTIDE SEQUENCE [LARGE SCALE GENOMIC DNA]</scope>
    <source>
        <strain evidence="11 12">VAND</strain>
    </source>
</reference>
<evidence type="ECO:0000313" key="11">
    <source>
        <dbReference type="EMBL" id="KFH00781.1"/>
    </source>
</evidence>
<feature type="domain" description="Rad50/SbcC-type AAA" evidence="10">
    <location>
        <begin position="6"/>
        <end position="103"/>
    </location>
</feature>
<dbReference type="Gene3D" id="3.40.50.300">
    <property type="entry name" value="P-loop containing nucleotide triphosphate hydrolases"/>
    <property type="match status" value="1"/>
</dbReference>
<evidence type="ECO:0000256" key="6">
    <source>
        <dbReference type="ARBA" id="ARBA00022723"/>
    </source>
</evidence>
<feature type="non-terminal residue" evidence="11">
    <location>
        <position position="104"/>
    </location>
</feature>
<dbReference type="SUPFAM" id="SSF52540">
    <property type="entry name" value="P-loop containing nucleoside triphosphate hydrolases"/>
    <property type="match status" value="1"/>
</dbReference>
<organism evidence="11 12">
    <name type="scientific">Toxoplasma gondii VAND</name>
    <dbReference type="NCBI Taxonomy" id="933077"/>
    <lineage>
        <taxon>Eukaryota</taxon>
        <taxon>Sar</taxon>
        <taxon>Alveolata</taxon>
        <taxon>Apicomplexa</taxon>
        <taxon>Conoidasida</taxon>
        <taxon>Coccidia</taxon>
        <taxon>Eucoccidiorida</taxon>
        <taxon>Eimeriorina</taxon>
        <taxon>Sarcocystidae</taxon>
        <taxon>Toxoplasma</taxon>
    </lineage>
</organism>
<dbReference type="GO" id="GO:0006302">
    <property type="term" value="P:double-strand break repair"/>
    <property type="evidence" value="ECO:0007669"/>
    <property type="project" value="InterPro"/>
</dbReference>
<sequence>MATLERLGVQGIRCFAPDHLEVIAFEKPLTVIVGHNGAGKTTVVECLKFATTGELPPCVDRGRGWVFDPRLLDAAEVKAQVRLRIHTKGGKELTVVRSMQLSQT</sequence>
<dbReference type="GO" id="GO:0007004">
    <property type="term" value="P:telomere maintenance via telomerase"/>
    <property type="evidence" value="ECO:0007669"/>
    <property type="project" value="TreeGrafter"/>
</dbReference>
<reference evidence="11 12" key="2">
    <citation type="journal article" date="2015" name="Eukaryot. Cell">
        <title>Genetic mapping reveals that sinefungin resistance in Toxoplasma gondii is controlled by a putative amino acid transporter locus that can be used as a negative selectable marker.</title>
        <authorList>
            <person name="Behnke M.S."/>
            <person name="Khan A."/>
            <person name="Sibley L.D."/>
        </authorList>
    </citation>
    <scope>NUCLEOTIDE SEQUENCE [LARGE SCALE GENOMIC DNA]</scope>
    <source>
        <strain evidence="11 12">VAND</strain>
    </source>
</reference>
<evidence type="ECO:0000256" key="9">
    <source>
        <dbReference type="ARBA" id="ARBA00049360"/>
    </source>
</evidence>
<dbReference type="PANTHER" id="PTHR18867:SF12">
    <property type="entry name" value="DNA REPAIR PROTEIN RAD50"/>
    <property type="match status" value="1"/>
</dbReference>
<dbReference type="GO" id="GO:0000794">
    <property type="term" value="C:condensed nuclear chromosome"/>
    <property type="evidence" value="ECO:0007669"/>
    <property type="project" value="TreeGrafter"/>
</dbReference>
<evidence type="ECO:0000256" key="3">
    <source>
        <dbReference type="ARBA" id="ARBA00004286"/>
    </source>
</evidence>
<dbReference type="InterPro" id="IPR027417">
    <property type="entry name" value="P-loop_NTPase"/>
</dbReference>
<evidence type="ECO:0000256" key="7">
    <source>
        <dbReference type="ARBA" id="ARBA00022833"/>
    </source>
</evidence>
<evidence type="ECO:0000256" key="4">
    <source>
        <dbReference type="ARBA" id="ARBA00009439"/>
    </source>
</evidence>
<dbReference type="GO" id="GO:0000722">
    <property type="term" value="P:telomere maintenance via recombination"/>
    <property type="evidence" value="ECO:0007669"/>
    <property type="project" value="TreeGrafter"/>
</dbReference>
<keyword evidence="5" id="KW-0158">Chromosome</keyword>
<keyword evidence="6" id="KW-0479">Metal-binding</keyword>
<evidence type="ECO:0000256" key="2">
    <source>
        <dbReference type="ARBA" id="ARBA00004123"/>
    </source>
</evidence>
<dbReference type="EMBL" id="AEYJ02001601">
    <property type="protein sequence ID" value="KFH00781.1"/>
    <property type="molecule type" value="Genomic_DNA"/>
</dbReference>
<protein>
    <submittedName>
        <fullName evidence="11">RecF/RecN/SMC N terminal domain-containing protein</fullName>
    </submittedName>
</protein>
<comment type="cofactor">
    <cofactor evidence="1">
        <name>Zn(2+)</name>
        <dbReference type="ChEBI" id="CHEBI:29105"/>
    </cofactor>
</comment>
<evidence type="ECO:0000256" key="8">
    <source>
        <dbReference type="ARBA" id="ARBA00023242"/>
    </source>
</evidence>
<dbReference type="GO" id="GO:0046872">
    <property type="term" value="F:metal ion binding"/>
    <property type="evidence" value="ECO:0007669"/>
    <property type="project" value="UniProtKB-KW"/>
</dbReference>
<dbReference type="GO" id="GO:0070192">
    <property type="term" value="P:chromosome organization involved in meiotic cell cycle"/>
    <property type="evidence" value="ECO:0007669"/>
    <property type="project" value="TreeGrafter"/>
</dbReference>
<dbReference type="PANTHER" id="PTHR18867">
    <property type="entry name" value="RAD50"/>
    <property type="match status" value="1"/>
</dbReference>
<dbReference type="AlphaFoldDB" id="A0A086PK99"/>
<keyword evidence="7" id="KW-0862">Zinc</keyword>
<comment type="catalytic activity">
    <reaction evidence="9">
        <text>ATP + H2O = ADP + phosphate + H(+)</text>
        <dbReference type="Rhea" id="RHEA:13065"/>
        <dbReference type="ChEBI" id="CHEBI:15377"/>
        <dbReference type="ChEBI" id="CHEBI:15378"/>
        <dbReference type="ChEBI" id="CHEBI:30616"/>
        <dbReference type="ChEBI" id="CHEBI:43474"/>
        <dbReference type="ChEBI" id="CHEBI:456216"/>
    </reaction>
</comment>
<evidence type="ECO:0000313" key="12">
    <source>
        <dbReference type="Proteomes" id="UP000028840"/>
    </source>
</evidence>
<name>A0A086PK99_TOXGO</name>
<dbReference type="GO" id="GO:0043047">
    <property type="term" value="F:single-stranded telomeric DNA binding"/>
    <property type="evidence" value="ECO:0007669"/>
    <property type="project" value="TreeGrafter"/>
</dbReference>
<dbReference type="Pfam" id="PF13476">
    <property type="entry name" value="AAA_23"/>
    <property type="match status" value="1"/>
</dbReference>
<dbReference type="GO" id="GO:0030870">
    <property type="term" value="C:Mre11 complex"/>
    <property type="evidence" value="ECO:0007669"/>
    <property type="project" value="TreeGrafter"/>
</dbReference>
<keyword evidence="8" id="KW-0539">Nucleus</keyword>
<evidence type="ECO:0000256" key="5">
    <source>
        <dbReference type="ARBA" id="ARBA00022454"/>
    </source>
</evidence>
<dbReference type="GO" id="GO:0016887">
    <property type="term" value="F:ATP hydrolysis activity"/>
    <property type="evidence" value="ECO:0007669"/>
    <property type="project" value="InterPro"/>
</dbReference>
<proteinExistence type="inferred from homology"/>